<organism evidence="2 3">
    <name type="scientific">Pyricularia oryzae (strain 70-15 / ATCC MYA-4617 / FGSC 8958)</name>
    <name type="common">Rice blast fungus</name>
    <name type="synonym">Magnaporthe oryzae</name>
    <dbReference type="NCBI Taxonomy" id="242507"/>
    <lineage>
        <taxon>Eukaryota</taxon>
        <taxon>Fungi</taxon>
        <taxon>Dikarya</taxon>
        <taxon>Ascomycota</taxon>
        <taxon>Pezizomycotina</taxon>
        <taxon>Sordariomycetes</taxon>
        <taxon>Sordariomycetidae</taxon>
        <taxon>Magnaporthales</taxon>
        <taxon>Pyriculariaceae</taxon>
        <taxon>Pyricularia</taxon>
    </lineage>
</organism>
<dbReference type="InterPro" id="IPR045518">
    <property type="entry name" value="2EXR"/>
</dbReference>
<sequence length="457" mass="53379">MTKRELFNDVYFQSQSCDSVFSKFPYLPRELRQMIWSHSLRRRRWIPLRVVLPTDYLSYVDYGQSREKYLRTPYYGARNSLGKIISGWDYHLAVDKEDSTLSPLFGVSSEARQIALEFYRVRVPVRQCLSLSSGRDLRLNPEYDVVFLKWAYRSYLIADILHDIKAHDPQDVGVVHLALNEGFCDYLDKLSCESPDGFPDIKYGLSLSTLHQVARESLAEMVRSKIQSIFYMVNFLWDRVWNPVAGISHPLTGTPGSGLFMLHHARGRPLDRHLDSATFFDWLPRDPRPVDADLGMVRLWDDPHRLSEWWTRLEALFGADGWWQTHPRPDFYLCPSTRWSTRFHGYEPCVGGDQADPDLTRERLELYLDDEARRLDEACEYAAVCHQWKGGRRGFLLDQATYERLQVELRDVVGMWVLRPDAYVDHENRTDPLERPKRCYDVSAAWPGLVVFEKAVD</sequence>
<name>A0A151V4G4_PYRO7</name>
<protein>
    <recommendedName>
        <fullName evidence="1">2EXR domain-containing protein</fullName>
    </recommendedName>
</protein>
<dbReference type="OrthoDB" id="3469466at2759"/>
<evidence type="ECO:0000313" key="3">
    <source>
        <dbReference type="Proteomes" id="UP000009058"/>
    </source>
</evidence>
<dbReference type="InParanoid" id="A0A151V4G4"/>
<reference evidence="2 3" key="1">
    <citation type="journal article" date="2005" name="Nature">
        <title>The genome sequence of the rice blast fungus Magnaporthe grisea.</title>
        <authorList>
            <person name="Dean R.A."/>
            <person name="Talbot N.J."/>
            <person name="Ebbole D.J."/>
            <person name="Farman M.L."/>
            <person name="Mitchell T.K."/>
            <person name="Orbach M.J."/>
            <person name="Thon M."/>
            <person name="Kulkarni R."/>
            <person name="Xu J.R."/>
            <person name="Pan H."/>
            <person name="Read N.D."/>
            <person name="Lee Y.H."/>
            <person name="Carbone I."/>
            <person name="Brown D."/>
            <person name="Oh Y.Y."/>
            <person name="Donofrio N."/>
            <person name="Jeong J.S."/>
            <person name="Soanes D.M."/>
            <person name="Djonovic S."/>
            <person name="Kolomiets E."/>
            <person name="Rehmeyer C."/>
            <person name="Li W."/>
            <person name="Harding M."/>
            <person name="Kim S."/>
            <person name="Lebrun M.H."/>
            <person name="Bohnert H."/>
            <person name="Coughlan S."/>
            <person name="Butler J."/>
            <person name="Calvo S."/>
            <person name="Ma L.J."/>
            <person name="Nicol R."/>
            <person name="Purcell S."/>
            <person name="Nusbaum C."/>
            <person name="Galagan J.E."/>
            <person name="Birren B.W."/>
        </authorList>
    </citation>
    <scope>NUCLEOTIDE SEQUENCE [LARGE SCALE GENOMIC DNA]</scope>
    <source>
        <strain evidence="3">70-15 / ATCC MYA-4617 / FGSC 8958</strain>
    </source>
</reference>
<feature type="domain" description="2EXR" evidence="1">
    <location>
        <begin position="21"/>
        <end position="146"/>
    </location>
</feature>
<dbReference type="AlphaFoldDB" id="A0A151V4G4"/>
<keyword evidence="3" id="KW-1185">Reference proteome</keyword>
<dbReference type="OMA" id="SATFFDW"/>
<dbReference type="VEuPathDB" id="FungiDB:MGG_12501"/>
<accession>A0A151V4G4</accession>
<dbReference type="eggNOG" id="ENOG502RPDK">
    <property type="taxonomic scope" value="Eukaryota"/>
</dbReference>
<dbReference type="KEGG" id="mgr:MGG_12501"/>
<dbReference type="Pfam" id="PF20150">
    <property type="entry name" value="2EXR"/>
    <property type="match status" value="1"/>
</dbReference>
<evidence type="ECO:0000313" key="2">
    <source>
        <dbReference type="EMBL" id="KYQ30456.1"/>
    </source>
</evidence>
<dbReference type="RefSeq" id="XP_016845960.1">
    <property type="nucleotide sequence ID" value="XM_016990536.1"/>
</dbReference>
<evidence type="ECO:0000259" key="1">
    <source>
        <dbReference type="Pfam" id="PF20150"/>
    </source>
</evidence>
<dbReference type="Proteomes" id="UP000009058">
    <property type="component" value="Unassembled WGS sequence"/>
</dbReference>
<gene>
    <name evidence="2" type="ORF">MGG_12501</name>
</gene>
<dbReference type="STRING" id="242507.A0A151V4G4"/>
<proteinExistence type="predicted"/>
<dbReference type="EMBL" id="JH165175">
    <property type="protein sequence ID" value="KYQ30456.1"/>
    <property type="molecule type" value="Genomic_DNA"/>
</dbReference>
<dbReference type="GeneID" id="5050389"/>